<dbReference type="PANTHER" id="PTHR33977:SF1">
    <property type="entry name" value="ZINC ION BINDING PROTEIN"/>
    <property type="match status" value="1"/>
</dbReference>
<dbReference type="SMART" id="SM00355">
    <property type="entry name" value="ZnF_C2H2"/>
    <property type="match status" value="2"/>
</dbReference>
<dbReference type="InterPro" id="IPR013087">
    <property type="entry name" value="Znf_C2H2_type"/>
</dbReference>
<sequence length="241" mass="28630">MAQVNCDRAVTDDESRRCEIRSMSFTKRKNMLRHVRDVHKVAPEVNTRVKCDVCGVDLSSLEEYLRHHITTHKFVAEYVQRTFLNDKGYQFELTTLLVLDEVGSGVPIAYFICEKMKEESLAAFFRSLEFAISKKAEAKTFMSDDASQFYKARSSVMGAPQQKLHCAWHLDRNWQKKIHECIEKQMRLDVYHNVRHLLEFLDQQEFKEYIQSFLDIKEAKLRDFMKYFKDNYAVRPQEWAY</sequence>
<dbReference type="VEuPathDB" id="VectorBase:LOC119168836"/>
<gene>
    <name evidence="2" type="ORF">HPB51_011605</name>
</gene>
<dbReference type="PROSITE" id="PS00028">
    <property type="entry name" value="ZINC_FINGER_C2H2_1"/>
    <property type="match status" value="1"/>
</dbReference>
<reference evidence="2" key="2">
    <citation type="submission" date="2021-09" db="EMBL/GenBank/DDBJ databases">
        <authorList>
            <person name="Jia N."/>
            <person name="Wang J."/>
            <person name="Shi W."/>
            <person name="Du L."/>
            <person name="Sun Y."/>
            <person name="Zhan W."/>
            <person name="Jiang J."/>
            <person name="Wang Q."/>
            <person name="Zhang B."/>
            <person name="Ji P."/>
            <person name="Sakyi L.B."/>
            <person name="Cui X."/>
            <person name="Yuan T."/>
            <person name="Jiang B."/>
            <person name="Yang W."/>
            <person name="Lam T.T.-Y."/>
            <person name="Chang Q."/>
            <person name="Ding S."/>
            <person name="Wang X."/>
            <person name="Zhu J."/>
            <person name="Ruan X."/>
            <person name="Zhao L."/>
            <person name="Wei J."/>
            <person name="Que T."/>
            <person name="Du C."/>
            <person name="Cheng J."/>
            <person name="Dai P."/>
            <person name="Han X."/>
            <person name="Huang E."/>
            <person name="Gao Y."/>
            <person name="Liu J."/>
            <person name="Shao H."/>
            <person name="Ye R."/>
            <person name="Li L."/>
            <person name="Wei W."/>
            <person name="Wang X."/>
            <person name="Wang C."/>
            <person name="Huo Q."/>
            <person name="Li W."/>
            <person name="Guo W."/>
            <person name="Chen H."/>
            <person name="Chen S."/>
            <person name="Zhou L."/>
            <person name="Zhou L."/>
            <person name="Ni X."/>
            <person name="Tian J."/>
            <person name="Zhou Y."/>
            <person name="Sheng Y."/>
            <person name="Liu T."/>
            <person name="Pan Y."/>
            <person name="Xia L."/>
            <person name="Li J."/>
            <person name="Zhao F."/>
            <person name="Cao W."/>
        </authorList>
    </citation>
    <scope>NUCLEOTIDE SEQUENCE</scope>
    <source>
        <strain evidence="2">Rmic-2018</strain>
        <tissue evidence="2">Larvae</tissue>
    </source>
</reference>
<comment type="caution">
    <text evidence="2">The sequence shown here is derived from an EMBL/GenBank/DDBJ whole genome shotgun (WGS) entry which is preliminary data.</text>
</comment>
<dbReference type="Pfam" id="PF10551">
    <property type="entry name" value="MULE"/>
    <property type="match status" value="1"/>
</dbReference>
<reference evidence="2" key="1">
    <citation type="journal article" date="2020" name="Cell">
        <title>Large-Scale Comparative Analyses of Tick Genomes Elucidate Their Genetic Diversity and Vector Capacities.</title>
        <authorList>
            <consortium name="Tick Genome and Microbiome Consortium (TIGMIC)"/>
            <person name="Jia N."/>
            <person name="Wang J."/>
            <person name="Shi W."/>
            <person name="Du L."/>
            <person name="Sun Y."/>
            <person name="Zhan W."/>
            <person name="Jiang J.F."/>
            <person name="Wang Q."/>
            <person name="Zhang B."/>
            <person name="Ji P."/>
            <person name="Bell-Sakyi L."/>
            <person name="Cui X.M."/>
            <person name="Yuan T.T."/>
            <person name="Jiang B.G."/>
            <person name="Yang W.F."/>
            <person name="Lam T.T."/>
            <person name="Chang Q.C."/>
            <person name="Ding S.J."/>
            <person name="Wang X.J."/>
            <person name="Zhu J.G."/>
            <person name="Ruan X.D."/>
            <person name="Zhao L."/>
            <person name="Wei J.T."/>
            <person name="Ye R.Z."/>
            <person name="Que T.C."/>
            <person name="Du C.H."/>
            <person name="Zhou Y.H."/>
            <person name="Cheng J.X."/>
            <person name="Dai P.F."/>
            <person name="Guo W.B."/>
            <person name="Han X.H."/>
            <person name="Huang E.J."/>
            <person name="Li L.F."/>
            <person name="Wei W."/>
            <person name="Gao Y.C."/>
            <person name="Liu J.Z."/>
            <person name="Shao H.Z."/>
            <person name="Wang X."/>
            <person name="Wang C.C."/>
            <person name="Yang T.C."/>
            <person name="Huo Q.B."/>
            <person name="Li W."/>
            <person name="Chen H.Y."/>
            <person name="Chen S.E."/>
            <person name="Zhou L.G."/>
            <person name="Ni X.B."/>
            <person name="Tian J.H."/>
            <person name="Sheng Y."/>
            <person name="Liu T."/>
            <person name="Pan Y.S."/>
            <person name="Xia L.Y."/>
            <person name="Li J."/>
            <person name="Zhao F."/>
            <person name="Cao W.C."/>
        </authorList>
    </citation>
    <scope>NUCLEOTIDE SEQUENCE</scope>
    <source>
        <strain evidence="2">Rmic-2018</strain>
    </source>
</reference>
<dbReference type="InterPro" id="IPR018289">
    <property type="entry name" value="MULE_transposase_dom"/>
</dbReference>
<evidence type="ECO:0000259" key="1">
    <source>
        <dbReference type="PROSITE" id="PS00028"/>
    </source>
</evidence>
<evidence type="ECO:0000313" key="2">
    <source>
        <dbReference type="EMBL" id="KAH8030765.1"/>
    </source>
</evidence>
<organism evidence="2 3">
    <name type="scientific">Rhipicephalus microplus</name>
    <name type="common">Cattle tick</name>
    <name type="synonym">Boophilus microplus</name>
    <dbReference type="NCBI Taxonomy" id="6941"/>
    <lineage>
        <taxon>Eukaryota</taxon>
        <taxon>Metazoa</taxon>
        <taxon>Ecdysozoa</taxon>
        <taxon>Arthropoda</taxon>
        <taxon>Chelicerata</taxon>
        <taxon>Arachnida</taxon>
        <taxon>Acari</taxon>
        <taxon>Parasitiformes</taxon>
        <taxon>Ixodida</taxon>
        <taxon>Ixodoidea</taxon>
        <taxon>Ixodidae</taxon>
        <taxon>Rhipicephalinae</taxon>
        <taxon>Rhipicephalus</taxon>
        <taxon>Boophilus</taxon>
    </lineage>
</organism>
<feature type="domain" description="C2H2-type" evidence="1">
    <location>
        <begin position="51"/>
        <end position="72"/>
    </location>
</feature>
<keyword evidence="3" id="KW-1185">Reference proteome</keyword>
<accession>A0A9J6E9K1</accession>
<proteinExistence type="predicted"/>
<dbReference type="PANTHER" id="PTHR33977">
    <property type="entry name" value="ZINC ION BINDING PROTEIN"/>
    <property type="match status" value="1"/>
</dbReference>
<name>A0A9J6E9K1_RHIMP</name>
<evidence type="ECO:0000313" key="3">
    <source>
        <dbReference type="Proteomes" id="UP000821866"/>
    </source>
</evidence>
<protein>
    <recommendedName>
        <fullName evidence="1">C2H2-type domain-containing protein</fullName>
    </recommendedName>
</protein>
<dbReference type="Gene3D" id="3.30.160.60">
    <property type="entry name" value="Classic Zinc Finger"/>
    <property type="match status" value="1"/>
</dbReference>
<dbReference type="Proteomes" id="UP000821866">
    <property type="component" value="Chromosome 3"/>
</dbReference>
<dbReference type="AlphaFoldDB" id="A0A9J6E9K1"/>
<dbReference type="EMBL" id="JABSTU010000005">
    <property type="protein sequence ID" value="KAH8030765.1"/>
    <property type="molecule type" value="Genomic_DNA"/>
</dbReference>